<comment type="caution">
    <text evidence="2">The sequence shown here is derived from an EMBL/GenBank/DDBJ whole genome shotgun (WGS) entry which is preliminary data.</text>
</comment>
<reference evidence="2" key="1">
    <citation type="submission" date="2013-04" db="EMBL/GenBank/DDBJ databases">
        <authorList>
            <person name="Qu J."/>
            <person name="Murali S.C."/>
            <person name="Bandaranaike D."/>
            <person name="Bellair M."/>
            <person name="Blankenburg K."/>
            <person name="Chao H."/>
            <person name="Dinh H."/>
            <person name="Doddapaneni H."/>
            <person name="Downs B."/>
            <person name="Dugan-Rocha S."/>
            <person name="Elkadiri S."/>
            <person name="Gnanaolivu R.D."/>
            <person name="Hernandez B."/>
            <person name="Javaid M."/>
            <person name="Jayaseelan J.C."/>
            <person name="Lee S."/>
            <person name="Li M."/>
            <person name="Ming W."/>
            <person name="Munidasa M."/>
            <person name="Muniz J."/>
            <person name="Nguyen L."/>
            <person name="Ongeri F."/>
            <person name="Osuji N."/>
            <person name="Pu L.-L."/>
            <person name="Puazo M."/>
            <person name="Qu C."/>
            <person name="Quiroz J."/>
            <person name="Raj R."/>
            <person name="Weissenberger G."/>
            <person name="Xin Y."/>
            <person name="Zou X."/>
            <person name="Han Y."/>
            <person name="Richards S."/>
            <person name="Worley K."/>
            <person name="Muzny D."/>
            <person name="Gibbs R."/>
        </authorList>
    </citation>
    <scope>NUCLEOTIDE SEQUENCE</scope>
    <source>
        <strain evidence="2">Sampled in the wild</strain>
    </source>
</reference>
<dbReference type="GO" id="GO:0061630">
    <property type="term" value="F:ubiquitin protein ligase activity"/>
    <property type="evidence" value="ECO:0007669"/>
    <property type="project" value="TreeGrafter"/>
</dbReference>
<dbReference type="InterPro" id="IPR037962">
    <property type="entry name" value="Neuralized"/>
</dbReference>
<dbReference type="EMBL" id="KZ308947">
    <property type="protein sequence ID" value="KAG8235771.1"/>
    <property type="molecule type" value="Genomic_DNA"/>
</dbReference>
<dbReference type="CDD" id="cd12887">
    <property type="entry name" value="SPRY_NHR_like"/>
    <property type="match status" value="1"/>
</dbReference>
<proteinExistence type="predicted"/>
<dbReference type="Gene3D" id="2.60.120.920">
    <property type="match status" value="1"/>
</dbReference>
<organism evidence="2 3">
    <name type="scientific">Ladona fulva</name>
    <name type="common">Scarce chaser dragonfly</name>
    <name type="synonym">Libellula fulva</name>
    <dbReference type="NCBI Taxonomy" id="123851"/>
    <lineage>
        <taxon>Eukaryota</taxon>
        <taxon>Metazoa</taxon>
        <taxon>Ecdysozoa</taxon>
        <taxon>Arthropoda</taxon>
        <taxon>Hexapoda</taxon>
        <taxon>Insecta</taxon>
        <taxon>Pterygota</taxon>
        <taxon>Palaeoptera</taxon>
        <taxon>Odonata</taxon>
        <taxon>Epiprocta</taxon>
        <taxon>Anisoptera</taxon>
        <taxon>Libelluloidea</taxon>
        <taxon>Libellulidae</taxon>
        <taxon>Ladona</taxon>
    </lineage>
</organism>
<feature type="domain" description="NHR" evidence="1">
    <location>
        <begin position="1"/>
        <end position="140"/>
    </location>
</feature>
<evidence type="ECO:0000313" key="2">
    <source>
        <dbReference type="EMBL" id="KAG8235771.1"/>
    </source>
</evidence>
<keyword evidence="3" id="KW-1185">Reference proteome</keyword>
<sequence length="140" mass="15663">MRGYGSALTNRPLKDDEIFTVRLDKKEARKGYVLGIGVTTHSPETLDVPNHLYYMKSGVWMFYHNHLYLNGNVVNKNYANIDLKHVMVGQTVGVMRSRYGNLHLFVNGVDQGPAASNMPKTVWGAFDLHGDALQATIVNV</sequence>
<name>A0A8K0KIC3_LADFU</name>
<dbReference type="PANTHER" id="PTHR12429">
    <property type="entry name" value="NEURALIZED"/>
    <property type="match status" value="1"/>
</dbReference>
<evidence type="ECO:0000259" key="1">
    <source>
        <dbReference type="PROSITE" id="PS51065"/>
    </source>
</evidence>
<dbReference type="PROSITE" id="PS51065">
    <property type="entry name" value="NHR"/>
    <property type="match status" value="1"/>
</dbReference>
<reference evidence="2" key="2">
    <citation type="submission" date="2017-10" db="EMBL/GenBank/DDBJ databases">
        <title>Ladona fulva Genome sequencing and assembly.</title>
        <authorList>
            <person name="Murali S."/>
            <person name="Richards S."/>
            <person name="Bandaranaike D."/>
            <person name="Bellair M."/>
            <person name="Blankenburg K."/>
            <person name="Chao H."/>
            <person name="Dinh H."/>
            <person name="Doddapaneni H."/>
            <person name="Dugan-Rocha S."/>
            <person name="Elkadiri S."/>
            <person name="Gnanaolivu R."/>
            <person name="Hernandez B."/>
            <person name="Skinner E."/>
            <person name="Javaid M."/>
            <person name="Lee S."/>
            <person name="Li M."/>
            <person name="Ming W."/>
            <person name="Munidasa M."/>
            <person name="Muniz J."/>
            <person name="Nguyen L."/>
            <person name="Hughes D."/>
            <person name="Osuji N."/>
            <person name="Pu L.-L."/>
            <person name="Puazo M."/>
            <person name="Qu C."/>
            <person name="Quiroz J."/>
            <person name="Raj R."/>
            <person name="Weissenberger G."/>
            <person name="Xin Y."/>
            <person name="Zou X."/>
            <person name="Han Y."/>
            <person name="Worley K."/>
            <person name="Muzny D."/>
            <person name="Gibbs R."/>
        </authorList>
    </citation>
    <scope>NUCLEOTIDE SEQUENCE</scope>
    <source>
        <strain evidence="2">Sampled in the wild</strain>
    </source>
</reference>
<dbReference type="InterPro" id="IPR006573">
    <property type="entry name" value="NHR_dom"/>
</dbReference>
<dbReference type="InterPro" id="IPR043136">
    <property type="entry name" value="B30.2/SPRY_sf"/>
</dbReference>
<dbReference type="PANTHER" id="PTHR12429:SF14">
    <property type="entry name" value="NEURALIZED-LIKE PROTEIN 4"/>
    <property type="match status" value="1"/>
</dbReference>
<protein>
    <recommendedName>
        <fullName evidence="1">NHR domain-containing protein</fullName>
    </recommendedName>
</protein>
<dbReference type="AlphaFoldDB" id="A0A8K0KIC3"/>
<dbReference type="Pfam" id="PF07177">
    <property type="entry name" value="Neuralized"/>
    <property type="match status" value="1"/>
</dbReference>
<accession>A0A8K0KIC3</accession>
<dbReference type="OrthoDB" id="49113at2759"/>
<dbReference type="Proteomes" id="UP000792457">
    <property type="component" value="Unassembled WGS sequence"/>
</dbReference>
<gene>
    <name evidence="2" type="ORF">J437_LFUL015909</name>
</gene>
<evidence type="ECO:0000313" key="3">
    <source>
        <dbReference type="Proteomes" id="UP000792457"/>
    </source>
</evidence>